<dbReference type="AlphaFoldDB" id="A0A4U7JK51"/>
<comment type="subcellular location">
    <subcellularLocation>
        <location evidence="1">Membrane</location>
        <topology evidence="1">Multi-pass membrane protein</topology>
    </subcellularLocation>
</comment>
<accession>A0A4U7JK51</accession>
<dbReference type="InterPro" id="IPR051533">
    <property type="entry name" value="WaaL-like"/>
</dbReference>
<dbReference type="PANTHER" id="PTHR37422">
    <property type="entry name" value="TEICHURONIC ACID BIOSYNTHESIS PROTEIN TUAE"/>
    <property type="match status" value="1"/>
</dbReference>
<dbReference type="Proteomes" id="UP000306409">
    <property type="component" value="Chromosome"/>
</dbReference>
<evidence type="ECO:0000256" key="1">
    <source>
        <dbReference type="ARBA" id="ARBA00004141"/>
    </source>
</evidence>
<name>A0A4U7JK51_9FIRM</name>
<dbReference type="Pfam" id="PF04932">
    <property type="entry name" value="Wzy_C"/>
    <property type="match status" value="1"/>
</dbReference>
<protein>
    <submittedName>
        <fullName evidence="6">O-antigen ligase family protein</fullName>
    </submittedName>
</protein>
<reference evidence="6 7" key="1">
    <citation type="submission" date="2020-09" db="EMBL/GenBank/DDBJ databases">
        <title>Characterization and genome sequencing of Ruminiclostridium sp. nov. MA18.</title>
        <authorList>
            <person name="Rettenmaier R."/>
            <person name="Kowollik M.-L."/>
            <person name="Liebl W."/>
            <person name="Zverlov V."/>
        </authorList>
    </citation>
    <scope>NUCLEOTIDE SEQUENCE [LARGE SCALE GENOMIC DNA]</scope>
    <source>
        <strain evidence="6 7">MA18</strain>
    </source>
</reference>
<evidence type="ECO:0000259" key="5">
    <source>
        <dbReference type="Pfam" id="PF04932"/>
    </source>
</evidence>
<dbReference type="KEGG" id="rher:EHE19_017525"/>
<feature type="domain" description="O-antigen ligase-related" evidence="5">
    <location>
        <begin position="224"/>
        <end position="365"/>
    </location>
</feature>
<evidence type="ECO:0000313" key="6">
    <source>
        <dbReference type="EMBL" id="QNU66624.1"/>
    </source>
</evidence>
<evidence type="ECO:0000256" key="4">
    <source>
        <dbReference type="ARBA" id="ARBA00023136"/>
    </source>
</evidence>
<evidence type="ECO:0000256" key="3">
    <source>
        <dbReference type="ARBA" id="ARBA00022989"/>
    </source>
</evidence>
<sequence>MKSNISFNNIILIVIFLSPFSNILVYKTNIADFRLIQVLWLMVFCVFMIKKAENKELLISSPNRLSLNKGSKLTFILYIFAISISGLLSVNTNRSIKELIQYIYLFILMYSIYCKAKDHDFMNKIINSIICSNVFLVTICVVSYITGKVIIPSFTILSNGMIYVNNNLFSTNTLMESGKEIVRLNGILGLNATLIANLILIQSLLVNYMIRQVTGNKRVLLCLLLVANLFTMIVTYSRAGLLIFITLHLISAMSKNHIRNVAILAAAVFVGYMFLSMFPEVKERILETFNTEERSSKYHFAIWLIAIKTGFNNIITGIGLGNMAFSYDDFWYEFSRFGIEKINSVNVHNFILQIWAEQGAIGLIVNSILYFSPILLYIKFKLLYKQKINRTIYEFIFLSYISTLIYNLTNNNFYIEAFWILAGVVYAIKDFHLRTEKIDVVETDLSLAYGKKALIQQK</sequence>
<proteinExistence type="predicted"/>
<dbReference type="InterPro" id="IPR007016">
    <property type="entry name" value="O-antigen_ligase-rel_domated"/>
</dbReference>
<keyword evidence="4" id="KW-0472">Membrane</keyword>
<gene>
    <name evidence="6" type="ORF">EHE19_017525</name>
</gene>
<keyword evidence="6" id="KW-0436">Ligase</keyword>
<dbReference type="OrthoDB" id="9806320at2"/>
<keyword evidence="7" id="KW-1185">Reference proteome</keyword>
<dbReference type="GO" id="GO:0016874">
    <property type="term" value="F:ligase activity"/>
    <property type="evidence" value="ECO:0007669"/>
    <property type="project" value="UniProtKB-KW"/>
</dbReference>
<keyword evidence="2" id="KW-0812">Transmembrane</keyword>
<keyword evidence="3" id="KW-1133">Transmembrane helix</keyword>
<organism evidence="6 7">
    <name type="scientific">Ruminiclostridium herbifermentans</name>
    <dbReference type="NCBI Taxonomy" id="2488810"/>
    <lineage>
        <taxon>Bacteria</taxon>
        <taxon>Bacillati</taxon>
        <taxon>Bacillota</taxon>
        <taxon>Clostridia</taxon>
        <taxon>Eubacteriales</taxon>
        <taxon>Oscillospiraceae</taxon>
        <taxon>Ruminiclostridium</taxon>
    </lineage>
</organism>
<evidence type="ECO:0000256" key="2">
    <source>
        <dbReference type="ARBA" id="ARBA00022692"/>
    </source>
</evidence>
<dbReference type="EMBL" id="CP061336">
    <property type="protein sequence ID" value="QNU66624.1"/>
    <property type="molecule type" value="Genomic_DNA"/>
</dbReference>
<dbReference type="GO" id="GO:0016020">
    <property type="term" value="C:membrane"/>
    <property type="evidence" value="ECO:0007669"/>
    <property type="project" value="UniProtKB-SubCell"/>
</dbReference>
<dbReference type="RefSeq" id="WP_137697392.1">
    <property type="nucleotide sequence ID" value="NZ_CP061336.1"/>
</dbReference>
<dbReference type="PANTHER" id="PTHR37422:SF13">
    <property type="entry name" value="LIPOPOLYSACCHARIDE BIOSYNTHESIS PROTEIN PA4999-RELATED"/>
    <property type="match status" value="1"/>
</dbReference>
<evidence type="ECO:0000313" key="7">
    <source>
        <dbReference type="Proteomes" id="UP000306409"/>
    </source>
</evidence>